<dbReference type="Proteomes" id="UP000074247">
    <property type="component" value="Unassembled WGS sequence"/>
</dbReference>
<dbReference type="VEuPathDB" id="ToxoDB:TGARI_369100"/>
<reference evidence="3 4" key="1">
    <citation type="journal article" date="2016" name="Nat. Commun.">
        <title>Local admixture of amplified and diversified secreted pathogenesis determinants shapes mosaic Toxoplasma gondii genomes.</title>
        <authorList>
            <person name="Lorenzi H."/>
            <person name="Khan A."/>
            <person name="Behnke M.S."/>
            <person name="Namasivayam S."/>
            <person name="Swapna L.S."/>
            <person name="Hadjithomas M."/>
            <person name="Karamycheva S."/>
            <person name="Pinney D."/>
            <person name="Brunk B.P."/>
            <person name="Ajioka J.W."/>
            <person name="Ajzenberg D."/>
            <person name="Boothroyd J.C."/>
            <person name="Boyle J.P."/>
            <person name="Darde M.L."/>
            <person name="Diaz-Miranda M.A."/>
            <person name="Dubey J.P."/>
            <person name="Fritz H.M."/>
            <person name="Gennari S.M."/>
            <person name="Gregory B.D."/>
            <person name="Kim K."/>
            <person name="Saeij J.P."/>
            <person name="Su C."/>
            <person name="White M.W."/>
            <person name="Zhu X.Q."/>
            <person name="Howe D.K."/>
            <person name="Rosenthal B.M."/>
            <person name="Grigg M.E."/>
            <person name="Parkinson J."/>
            <person name="Liu L."/>
            <person name="Kissinger J.C."/>
            <person name="Roos D.S."/>
            <person name="Sibley L.D."/>
        </authorList>
    </citation>
    <scope>NUCLEOTIDE SEQUENCE [LARGE SCALE GENOMIC DNA]</scope>
    <source>
        <strain evidence="3 4">ARI</strain>
    </source>
</reference>
<name>A0A139Y315_TOXGO</name>
<evidence type="ECO:0000256" key="2">
    <source>
        <dbReference type="SAM" id="Phobius"/>
    </source>
</evidence>
<organism evidence="3 4">
    <name type="scientific">Toxoplasma gondii ARI</name>
    <dbReference type="NCBI Taxonomy" id="1074872"/>
    <lineage>
        <taxon>Eukaryota</taxon>
        <taxon>Sar</taxon>
        <taxon>Alveolata</taxon>
        <taxon>Apicomplexa</taxon>
        <taxon>Conoidasida</taxon>
        <taxon>Coccidia</taxon>
        <taxon>Eucoccidiorida</taxon>
        <taxon>Eimeriorina</taxon>
        <taxon>Sarcocystidae</taxon>
        <taxon>Toxoplasma</taxon>
    </lineage>
</organism>
<evidence type="ECO:0000256" key="1">
    <source>
        <dbReference type="SAM" id="MobiDB-lite"/>
    </source>
</evidence>
<keyword evidence="2" id="KW-1133">Transmembrane helix</keyword>
<keyword evidence="2" id="KW-0472">Membrane</keyword>
<keyword evidence="2" id="KW-0812">Transmembrane</keyword>
<evidence type="ECO:0008006" key="5">
    <source>
        <dbReference type="Google" id="ProtNLM"/>
    </source>
</evidence>
<accession>A0A139Y315</accession>
<feature type="transmembrane region" description="Helical" evidence="2">
    <location>
        <begin position="131"/>
        <end position="147"/>
    </location>
</feature>
<feature type="transmembrane region" description="Helical" evidence="2">
    <location>
        <begin position="34"/>
        <end position="58"/>
    </location>
</feature>
<protein>
    <recommendedName>
        <fullName evidence="5">Transmembrane protein</fullName>
    </recommendedName>
</protein>
<feature type="transmembrane region" description="Helical" evidence="2">
    <location>
        <begin position="70"/>
        <end position="91"/>
    </location>
</feature>
<dbReference type="EMBL" id="AGQS02004076">
    <property type="protein sequence ID" value="KYF45434.1"/>
    <property type="molecule type" value="Genomic_DNA"/>
</dbReference>
<proteinExistence type="predicted"/>
<comment type="caution">
    <text evidence="3">The sequence shown here is derived from an EMBL/GenBank/DDBJ whole genome shotgun (WGS) entry which is preliminary data.</text>
</comment>
<evidence type="ECO:0000313" key="3">
    <source>
        <dbReference type="EMBL" id="KYF45434.1"/>
    </source>
</evidence>
<feature type="region of interest" description="Disordered" evidence="1">
    <location>
        <begin position="273"/>
        <end position="315"/>
    </location>
</feature>
<evidence type="ECO:0000313" key="4">
    <source>
        <dbReference type="Proteomes" id="UP000074247"/>
    </source>
</evidence>
<gene>
    <name evidence="3" type="ORF">TGARI_369100</name>
</gene>
<feature type="transmembrane region" description="Helical" evidence="2">
    <location>
        <begin position="103"/>
        <end position="125"/>
    </location>
</feature>
<sequence length="368" mass="42016">MHFARGLWGSTGKRHRLSFACFITLHKREVEMEVLFLLTLAPISLLTCAFLCAEARFFSFFPYSSVTLTHWRQFLILSSPSLFSFSFSFSFHLLHRYLASSPAVALVCPADLVLAVAFFSLPGVATPPPCTFFLFVVFFVVSFTNFQRTRVRLRRGRPRDVWDMTGGVEGEWRLLAGRRLLRRTVWSLAVEGLEGGVLGSTHAFELRRLRAKRHSLRRISKGRQQRRHRRMTLSLCLLTAVLQSNAKKAEIELASWTAGKGCENAHLTQERENRDLSVPCSGQRREGEGSPGNARGEVRREKKRRNSWLPETAPDNFLKQERGPLESKVAVITSLSNERHKVYALFTSTTLAARSVKFTHLYKLEKRE</sequence>
<dbReference type="AlphaFoldDB" id="A0A139Y315"/>